<reference evidence="1" key="1">
    <citation type="journal article" date="2014" name="Genome Announc.">
        <title>De novo whole-genome sequence and genome annotation of Lichtheimia ramosa.</title>
        <authorList>
            <person name="Linde J."/>
            <person name="Schwartze V."/>
            <person name="Binder U."/>
            <person name="Lass-Florl C."/>
            <person name="Voigt K."/>
            <person name="Horn F."/>
        </authorList>
    </citation>
    <scope>NUCLEOTIDE SEQUENCE</scope>
    <source>
        <strain evidence="1">JMRC FSU:6197</strain>
    </source>
</reference>
<proteinExistence type="predicted"/>
<protein>
    <submittedName>
        <fullName evidence="1">Uncharacterized protein</fullName>
    </submittedName>
</protein>
<sequence>MSTADDTIHTDPQPQEEQVDIDHEAKAWIQNQVDKEVKRVRDAGSSVLAFKLINCGITPNFDKRTARAINRLELDTNVDLTKVQQVMVSPPIPYPHKPDFYYVNLILVTEKPIPFLAPYLYQENVKVIQPEKIFDEGRKKVPSKEVTLKNDMREFLFINKRGIRARFSIKEYHGI</sequence>
<organism evidence="1">
    <name type="scientific">Lichtheimia ramosa</name>
    <dbReference type="NCBI Taxonomy" id="688394"/>
    <lineage>
        <taxon>Eukaryota</taxon>
        <taxon>Fungi</taxon>
        <taxon>Fungi incertae sedis</taxon>
        <taxon>Mucoromycota</taxon>
        <taxon>Mucoromycotina</taxon>
        <taxon>Mucoromycetes</taxon>
        <taxon>Mucorales</taxon>
        <taxon>Lichtheimiaceae</taxon>
        <taxon>Lichtheimia</taxon>
    </lineage>
</organism>
<dbReference type="AlphaFoldDB" id="A0A077WUX1"/>
<dbReference type="EMBL" id="LK023346">
    <property type="protein sequence ID" value="CDS11441.1"/>
    <property type="molecule type" value="Genomic_DNA"/>
</dbReference>
<dbReference type="OrthoDB" id="5596992at2759"/>
<accession>A0A077WUX1</accession>
<evidence type="ECO:0000313" key="1">
    <source>
        <dbReference type="EMBL" id="CDS11441.1"/>
    </source>
</evidence>
<name>A0A077WUX1_9FUNG</name>
<gene>
    <name evidence="1" type="ORF">LRAMOSA03704</name>
</gene>